<feature type="compositionally biased region" description="Basic and acidic residues" evidence="1">
    <location>
        <begin position="110"/>
        <end position="121"/>
    </location>
</feature>
<name>A0A9B0WHY5_CHRAS</name>
<dbReference type="GO" id="GO:0005198">
    <property type="term" value="F:structural molecule activity"/>
    <property type="evidence" value="ECO:0007669"/>
    <property type="project" value="InterPro"/>
</dbReference>
<dbReference type="AlphaFoldDB" id="A0A9B0WHY5"/>
<evidence type="ECO:0000256" key="1">
    <source>
        <dbReference type="SAM" id="MobiDB-lite"/>
    </source>
</evidence>
<dbReference type="CTD" id="3898"/>
<feature type="compositionally biased region" description="Polar residues" evidence="1">
    <location>
        <begin position="287"/>
        <end position="302"/>
    </location>
</feature>
<sequence length="525" mass="59012">MSVSRKDWSALSSLAKQRSVEDEEEWERERRRQHRNQSSTNNNEESPKLTQNGDGRPADRLPSLEETEARTPPSPASKNEDEDFQAILRTRRERRQRRQALEAVQSPIQERLKAEEGRDSSDPGQTKQQPLVPKKELDAPPRRRLSREQRGPWAREEESLVGREPGEGKKGAPEKTPVSEKTSVHEKTSAFEKRSISNEKTSLSEKTSEKTSVSEKIAISEKRSISEKKSVPERTNFSEKTLTPEKPSSLERKKVSEKAAIFEKTLASEKTPTTETKLTLKRAVASEQPQEQLTSEGAQPSTKEQRRRALPEKSPPPSAEPREHGESDSLTLGSRLPAFTLQVKVPSKEEEADITSPTQATYSSSLRRSSSRTISFRMSSRKDNSETTLTRSASMRLPASSVKLGEKLEKYQMAIQRSEALKSPGSTRTEFFVAPVGVSSKRHLFEKVLPSQSQAEPASSRKEHLRLSGVVTSRLNLWISRTQESGDQDPQEVQKELAATKRTSWGKKSDPPLDVELCKAPLFNQ</sequence>
<protein>
    <submittedName>
        <fullName evidence="3">Ladinin-1</fullName>
    </submittedName>
</protein>
<dbReference type="RefSeq" id="XP_006834289.1">
    <property type="nucleotide sequence ID" value="XM_006834226.1"/>
</dbReference>
<evidence type="ECO:0000313" key="3">
    <source>
        <dbReference type="RefSeq" id="XP_006834289.1"/>
    </source>
</evidence>
<keyword evidence="2" id="KW-1185">Reference proteome</keyword>
<reference evidence="3" key="1">
    <citation type="submission" date="2025-08" db="UniProtKB">
        <authorList>
            <consortium name="RefSeq"/>
        </authorList>
    </citation>
    <scope>IDENTIFICATION</scope>
    <source>
        <tissue evidence="3">Spleen</tissue>
    </source>
</reference>
<evidence type="ECO:0000313" key="2">
    <source>
        <dbReference type="Proteomes" id="UP000504623"/>
    </source>
</evidence>
<feature type="compositionally biased region" description="Basic residues" evidence="1">
    <location>
        <begin position="89"/>
        <end position="98"/>
    </location>
</feature>
<feature type="region of interest" description="Disordered" evidence="1">
    <location>
        <begin position="482"/>
        <end position="514"/>
    </location>
</feature>
<dbReference type="Proteomes" id="UP000504623">
    <property type="component" value="Unplaced"/>
</dbReference>
<dbReference type="PANTHER" id="PTHR12392">
    <property type="entry name" value="LADININ 1"/>
    <property type="match status" value="1"/>
</dbReference>
<gene>
    <name evidence="3" type="primary">LAD1</name>
</gene>
<dbReference type="PANTHER" id="PTHR12392:SF0">
    <property type="entry name" value="LADININ-1"/>
    <property type="match status" value="1"/>
</dbReference>
<dbReference type="InterPro" id="IPR017404">
    <property type="entry name" value="Ladinin_1"/>
</dbReference>
<dbReference type="GeneID" id="102817183"/>
<accession>A0A9B0WHY5</accession>
<feature type="compositionally biased region" description="Basic and acidic residues" evidence="1">
    <location>
        <begin position="56"/>
        <end position="69"/>
    </location>
</feature>
<feature type="compositionally biased region" description="Basic and acidic residues" evidence="1">
    <location>
        <begin position="182"/>
        <end position="232"/>
    </location>
</feature>
<feature type="compositionally biased region" description="Basic and acidic residues" evidence="1">
    <location>
        <begin position="248"/>
        <end position="261"/>
    </location>
</feature>
<proteinExistence type="predicted"/>
<organism evidence="2 3">
    <name type="scientific">Chrysochloris asiatica</name>
    <name type="common">Cape golden mole</name>
    <dbReference type="NCBI Taxonomy" id="185453"/>
    <lineage>
        <taxon>Eukaryota</taxon>
        <taxon>Metazoa</taxon>
        <taxon>Chordata</taxon>
        <taxon>Craniata</taxon>
        <taxon>Vertebrata</taxon>
        <taxon>Euteleostomi</taxon>
        <taxon>Mammalia</taxon>
        <taxon>Eutheria</taxon>
        <taxon>Afrotheria</taxon>
        <taxon>Chrysochloridae</taxon>
        <taxon>Chrysochlorinae</taxon>
        <taxon>Chrysochloris</taxon>
    </lineage>
</organism>
<dbReference type="OrthoDB" id="9948606at2759"/>
<feature type="compositionally biased region" description="Low complexity" evidence="1">
    <location>
        <begin position="363"/>
        <end position="378"/>
    </location>
</feature>
<feature type="region of interest" description="Disordered" evidence="1">
    <location>
        <begin position="1"/>
        <end position="401"/>
    </location>
</feature>
<feature type="compositionally biased region" description="Basic and acidic residues" evidence="1">
    <location>
        <begin position="133"/>
        <end position="173"/>
    </location>
</feature>
<feature type="compositionally biased region" description="Polar residues" evidence="1">
    <location>
        <begin position="36"/>
        <end position="53"/>
    </location>
</feature>